<evidence type="ECO:0000313" key="3">
    <source>
        <dbReference type="EMBL" id="CAJ0595718.1"/>
    </source>
</evidence>
<keyword evidence="2" id="KW-1133">Transmembrane helix</keyword>
<keyword evidence="4" id="KW-1185">Reference proteome</keyword>
<keyword evidence="2" id="KW-0472">Membrane</keyword>
<gene>
    <name evidence="3" type="ORF">CYNAS_LOCUS7701</name>
</gene>
<feature type="region of interest" description="Disordered" evidence="1">
    <location>
        <begin position="68"/>
        <end position="89"/>
    </location>
</feature>
<evidence type="ECO:0000256" key="2">
    <source>
        <dbReference type="SAM" id="Phobius"/>
    </source>
</evidence>
<evidence type="ECO:0000313" key="4">
    <source>
        <dbReference type="Proteomes" id="UP001176961"/>
    </source>
</evidence>
<comment type="caution">
    <text evidence="3">The sequence shown here is derived from an EMBL/GenBank/DDBJ whole genome shotgun (WGS) entry which is preliminary data.</text>
</comment>
<protein>
    <submittedName>
        <fullName evidence="3">Uncharacterized protein</fullName>
    </submittedName>
</protein>
<feature type="transmembrane region" description="Helical" evidence="2">
    <location>
        <begin position="43"/>
        <end position="62"/>
    </location>
</feature>
<name>A0AA36GPB1_CYLNA</name>
<dbReference type="Proteomes" id="UP001176961">
    <property type="component" value="Unassembled WGS sequence"/>
</dbReference>
<accession>A0AA36GPB1</accession>
<dbReference type="AlphaFoldDB" id="A0AA36GPB1"/>
<proteinExistence type="predicted"/>
<dbReference type="EMBL" id="CATQJL010000112">
    <property type="protein sequence ID" value="CAJ0595718.1"/>
    <property type="molecule type" value="Genomic_DNA"/>
</dbReference>
<sequence length="89" mass="10476">MIFTMQQCNAIYDDQRRDLDKQDSRERNKSHKMDVVYDVVESIHLFIPLIAIAFVCGVLYFYNRKETQMQSPPKKGRTTTNATESKKDK</sequence>
<evidence type="ECO:0000256" key="1">
    <source>
        <dbReference type="SAM" id="MobiDB-lite"/>
    </source>
</evidence>
<reference evidence="3" key="1">
    <citation type="submission" date="2023-07" db="EMBL/GenBank/DDBJ databases">
        <authorList>
            <consortium name="CYATHOMIX"/>
        </authorList>
    </citation>
    <scope>NUCLEOTIDE SEQUENCE</scope>
    <source>
        <strain evidence="3">N/A</strain>
    </source>
</reference>
<organism evidence="3 4">
    <name type="scientific">Cylicocyclus nassatus</name>
    <name type="common">Nematode worm</name>
    <dbReference type="NCBI Taxonomy" id="53992"/>
    <lineage>
        <taxon>Eukaryota</taxon>
        <taxon>Metazoa</taxon>
        <taxon>Ecdysozoa</taxon>
        <taxon>Nematoda</taxon>
        <taxon>Chromadorea</taxon>
        <taxon>Rhabditida</taxon>
        <taxon>Rhabditina</taxon>
        <taxon>Rhabditomorpha</taxon>
        <taxon>Strongyloidea</taxon>
        <taxon>Strongylidae</taxon>
        <taxon>Cylicocyclus</taxon>
    </lineage>
</organism>
<keyword evidence="2" id="KW-0812">Transmembrane</keyword>